<dbReference type="GO" id="GO:0070008">
    <property type="term" value="F:serine-type exopeptidase activity"/>
    <property type="evidence" value="ECO:0007669"/>
    <property type="project" value="InterPro"/>
</dbReference>
<feature type="signal peptide" evidence="7">
    <location>
        <begin position="1"/>
        <end position="21"/>
    </location>
</feature>
<keyword evidence="3 7" id="KW-0732">Signal</keyword>
<evidence type="ECO:0000256" key="2">
    <source>
        <dbReference type="ARBA" id="ARBA00022670"/>
    </source>
</evidence>
<dbReference type="InterPro" id="IPR008758">
    <property type="entry name" value="Peptidase_S28"/>
</dbReference>
<feature type="region of interest" description="Disordered" evidence="6">
    <location>
        <begin position="500"/>
        <end position="521"/>
    </location>
</feature>
<accession>A0A0C9WYE7</accession>
<gene>
    <name evidence="8" type="ORF">K443DRAFT_133711</name>
</gene>
<keyword evidence="2" id="KW-0645">Protease</keyword>
<dbReference type="Pfam" id="PF05577">
    <property type="entry name" value="Peptidase_S28"/>
    <property type="match status" value="1"/>
</dbReference>
<evidence type="ECO:0000256" key="3">
    <source>
        <dbReference type="ARBA" id="ARBA00022729"/>
    </source>
</evidence>
<organism evidence="8 9">
    <name type="scientific">Laccaria amethystina LaAM-08-1</name>
    <dbReference type="NCBI Taxonomy" id="1095629"/>
    <lineage>
        <taxon>Eukaryota</taxon>
        <taxon>Fungi</taxon>
        <taxon>Dikarya</taxon>
        <taxon>Basidiomycota</taxon>
        <taxon>Agaricomycotina</taxon>
        <taxon>Agaricomycetes</taxon>
        <taxon>Agaricomycetidae</taxon>
        <taxon>Agaricales</taxon>
        <taxon>Agaricineae</taxon>
        <taxon>Hydnangiaceae</taxon>
        <taxon>Laccaria</taxon>
    </lineage>
</organism>
<proteinExistence type="inferred from homology"/>
<dbReference type="GO" id="GO:0006508">
    <property type="term" value="P:proteolysis"/>
    <property type="evidence" value="ECO:0007669"/>
    <property type="project" value="UniProtKB-KW"/>
</dbReference>
<dbReference type="PANTHER" id="PTHR11010:SF23">
    <property type="entry name" value="SERINE PEPTIDASE"/>
    <property type="match status" value="1"/>
</dbReference>
<name>A0A0C9WYE7_9AGAR</name>
<dbReference type="PANTHER" id="PTHR11010">
    <property type="entry name" value="PROTEASE S28 PRO-X CARBOXYPEPTIDASE-RELATED"/>
    <property type="match status" value="1"/>
</dbReference>
<evidence type="ECO:0000313" key="8">
    <source>
        <dbReference type="EMBL" id="KIJ97855.1"/>
    </source>
</evidence>
<keyword evidence="5" id="KW-0325">Glycoprotein</keyword>
<dbReference type="Proteomes" id="UP000054477">
    <property type="component" value="Unassembled WGS sequence"/>
</dbReference>
<dbReference type="OrthoDB" id="1735038at2759"/>
<comment type="similarity">
    <text evidence="1">Belongs to the peptidase S28 family.</text>
</comment>
<dbReference type="EMBL" id="KN838682">
    <property type="protein sequence ID" value="KIJ97855.1"/>
    <property type="molecule type" value="Genomic_DNA"/>
</dbReference>
<evidence type="ECO:0008006" key="10">
    <source>
        <dbReference type="Google" id="ProtNLM"/>
    </source>
</evidence>
<dbReference type="HOGENOM" id="CLU_023630_1_1_1"/>
<sequence>MLCLTFWKSVLCIVSLSSVTAKVLPDGRPHANMVRPPGVPLVRIPAPDAPVISSNGTVLPPYNTLYEFDQLIDHKNPSLGTFKQRFWHTYEFYEPGGPIILSTPGETNAGGYTGYLTNRTINGLIAQQENGGTIILEHRFYGFSNPYPDLSVASLKYHTIQQAIDDLEYFAKNVHLPIPGGDQLTPNKAPSILIGGSYSGALTSWTMVNNPGLFFAGYSSSGVVQAILDFWQYFEPIRQNLPQNCSADVQAVMSHIDRVFLSGNKMAIQAIKESFGMENVNHFDDSLQVTSGPGAQFYQFCDALEVKDGQSAPASGWGLDHALAAWSNYWKITYFATICGKYDAETCLGSYDATQTSWHNTSIDNAGRSWMWIVWNEVGYLQEGAPLGQLLLRQCQQMFTGAFPYGIVIPNTFRTNLLNQGWNVKFDRLFFANGIRDPWREATMSAQGLNAKSTLSQPIALSDGFHCSDFGASAAQVDPTIATVHKQALESFRMWPATWKPTGQGRPVASPRSFPQPARKVSQPVISKQLSAWLKGAGVL</sequence>
<reference evidence="8 9" key="1">
    <citation type="submission" date="2014-04" db="EMBL/GenBank/DDBJ databases">
        <authorList>
            <consortium name="DOE Joint Genome Institute"/>
            <person name="Kuo A."/>
            <person name="Kohler A."/>
            <person name="Nagy L.G."/>
            <person name="Floudas D."/>
            <person name="Copeland A."/>
            <person name="Barry K.W."/>
            <person name="Cichocki N."/>
            <person name="Veneault-Fourrey C."/>
            <person name="LaButti K."/>
            <person name="Lindquist E.A."/>
            <person name="Lipzen A."/>
            <person name="Lundell T."/>
            <person name="Morin E."/>
            <person name="Murat C."/>
            <person name="Sun H."/>
            <person name="Tunlid A."/>
            <person name="Henrissat B."/>
            <person name="Grigoriev I.V."/>
            <person name="Hibbett D.S."/>
            <person name="Martin F."/>
            <person name="Nordberg H.P."/>
            <person name="Cantor M.N."/>
            <person name="Hua S.X."/>
        </authorList>
    </citation>
    <scope>NUCLEOTIDE SEQUENCE [LARGE SCALE GENOMIC DNA]</scope>
    <source>
        <strain evidence="8 9">LaAM-08-1</strain>
    </source>
</reference>
<evidence type="ECO:0000256" key="7">
    <source>
        <dbReference type="SAM" id="SignalP"/>
    </source>
</evidence>
<reference evidence="9" key="2">
    <citation type="submission" date="2015-01" db="EMBL/GenBank/DDBJ databases">
        <title>Evolutionary Origins and Diversification of the Mycorrhizal Mutualists.</title>
        <authorList>
            <consortium name="DOE Joint Genome Institute"/>
            <consortium name="Mycorrhizal Genomics Consortium"/>
            <person name="Kohler A."/>
            <person name="Kuo A."/>
            <person name="Nagy L.G."/>
            <person name="Floudas D."/>
            <person name="Copeland A."/>
            <person name="Barry K.W."/>
            <person name="Cichocki N."/>
            <person name="Veneault-Fourrey C."/>
            <person name="LaButti K."/>
            <person name="Lindquist E.A."/>
            <person name="Lipzen A."/>
            <person name="Lundell T."/>
            <person name="Morin E."/>
            <person name="Murat C."/>
            <person name="Riley R."/>
            <person name="Ohm R."/>
            <person name="Sun H."/>
            <person name="Tunlid A."/>
            <person name="Henrissat B."/>
            <person name="Grigoriev I.V."/>
            <person name="Hibbett D.S."/>
            <person name="Martin F."/>
        </authorList>
    </citation>
    <scope>NUCLEOTIDE SEQUENCE [LARGE SCALE GENOMIC DNA]</scope>
    <source>
        <strain evidence="9">LaAM-08-1</strain>
    </source>
</reference>
<evidence type="ECO:0000256" key="4">
    <source>
        <dbReference type="ARBA" id="ARBA00022801"/>
    </source>
</evidence>
<evidence type="ECO:0000313" key="9">
    <source>
        <dbReference type="Proteomes" id="UP000054477"/>
    </source>
</evidence>
<evidence type="ECO:0000256" key="1">
    <source>
        <dbReference type="ARBA" id="ARBA00011079"/>
    </source>
</evidence>
<feature type="chain" id="PRO_5002222580" description="Peptidase S28" evidence="7">
    <location>
        <begin position="22"/>
        <end position="540"/>
    </location>
</feature>
<dbReference type="GO" id="GO:0008239">
    <property type="term" value="F:dipeptidyl-peptidase activity"/>
    <property type="evidence" value="ECO:0007669"/>
    <property type="project" value="TreeGrafter"/>
</dbReference>
<dbReference type="AlphaFoldDB" id="A0A0C9WYE7"/>
<dbReference type="SUPFAM" id="SSF53474">
    <property type="entry name" value="alpha/beta-Hydrolases"/>
    <property type="match status" value="1"/>
</dbReference>
<evidence type="ECO:0000256" key="5">
    <source>
        <dbReference type="ARBA" id="ARBA00023180"/>
    </source>
</evidence>
<keyword evidence="4" id="KW-0378">Hydrolase</keyword>
<keyword evidence="9" id="KW-1185">Reference proteome</keyword>
<dbReference type="Gene3D" id="3.40.50.1820">
    <property type="entry name" value="alpha/beta hydrolase"/>
    <property type="match status" value="2"/>
</dbReference>
<dbReference type="InterPro" id="IPR029058">
    <property type="entry name" value="AB_hydrolase_fold"/>
</dbReference>
<protein>
    <recommendedName>
        <fullName evidence="10">Peptidase S28</fullName>
    </recommendedName>
</protein>
<evidence type="ECO:0000256" key="6">
    <source>
        <dbReference type="SAM" id="MobiDB-lite"/>
    </source>
</evidence>